<dbReference type="RefSeq" id="WP_263542076.1">
    <property type="nucleotide sequence ID" value="NZ_JAOVZO020000009.1"/>
</dbReference>
<keyword evidence="3" id="KW-1185">Reference proteome</keyword>
<evidence type="ECO:0000313" key="3">
    <source>
        <dbReference type="Proteomes" id="UP001139971"/>
    </source>
</evidence>
<keyword evidence="1" id="KW-0732">Signal</keyword>
<dbReference type="EMBL" id="JAOVZO020000009">
    <property type="protein sequence ID" value="MDC8012443.1"/>
    <property type="molecule type" value="Genomic_DNA"/>
</dbReference>
<proteinExistence type="predicted"/>
<feature type="chain" id="PRO_5040840413" description="Secreted protein" evidence="1">
    <location>
        <begin position="31"/>
        <end position="121"/>
    </location>
</feature>
<accession>A0A9X3YKF6</accession>
<evidence type="ECO:0000313" key="2">
    <source>
        <dbReference type="EMBL" id="MDC8012443.1"/>
    </source>
</evidence>
<name>A0A9X3YKF6_9GAMM</name>
<protein>
    <recommendedName>
        <fullName evidence="4">Secreted protein</fullName>
    </recommendedName>
</protein>
<evidence type="ECO:0008006" key="4">
    <source>
        <dbReference type="Google" id="ProtNLM"/>
    </source>
</evidence>
<sequence length="121" mass="12800">MTRTSLHTPNRALRAALALLLLAAAGAASAADKTFTCTPVDVGVFPASRVHVKCSPGDGNIHWFALRDSDSGDANRVLSLASTALVAKKKLTIWYDPADTSGGAWGCQVSDCRVIHGMRMF</sequence>
<gene>
    <name evidence="2" type="ORF">OD750_007775</name>
</gene>
<reference evidence="2" key="1">
    <citation type="submission" date="2023-02" db="EMBL/GenBank/DDBJ databases">
        <title>Tahibacter soli sp. nov. isolated from soil.</title>
        <authorList>
            <person name="Baek J.H."/>
            <person name="Lee J.K."/>
            <person name="Choi D.G."/>
            <person name="Jeon C.O."/>
        </authorList>
    </citation>
    <scope>NUCLEOTIDE SEQUENCE</scope>
    <source>
        <strain evidence="2">BL</strain>
    </source>
</reference>
<comment type="caution">
    <text evidence="2">The sequence shown here is derived from an EMBL/GenBank/DDBJ whole genome shotgun (WGS) entry which is preliminary data.</text>
</comment>
<dbReference type="Proteomes" id="UP001139971">
    <property type="component" value="Unassembled WGS sequence"/>
</dbReference>
<dbReference type="AlphaFoldDB" id="A0A9X3YKF6"/>
<feature type="signal peptide" evidence="1">
    <location>
        <begin position="1"/>
        <end position="30"/>
    </location>
</feature>
<evidence type="ECO:0000256" key="1">
    <source>
        <dbReference type="SAM" id="SignalP"/>
    </source>
</evidence>
<organism evidence="2 3">
    <name type="scientific">Tahibacter soli</name>
    <dbReference type="NCBI Taxonomy" id="2983605"/>
    <lineage>
        <taxon>Bacteria</taxon>
        <taxon>Pseudomonadati</taxon>
        <taxon>Pseudomonadota</taxon>
        <taxon>Gammaproteobacteria</taxon>
        <taxon>Lysobacterales</taxon>
        <taxon>Rhodanobacteraceae</taxon>
        <taxon>Tahibacter</taxon>
    </lineage>
</organism>